<dbReference type="Pfam" id="PF12833">
    <property type="entry name" value="HTH_18"/>
    <property type="match status" value="1"/>
</dbReference>
<gene>
    <name evidence="5" type="ORF">SAMN06269250_4810</name>
</gene>
<dbReference type="OrthoDB" id="792101at2"/>
<dbReference type="GO" id="GO:0003700">
    <property type="term" value="F:DNA-binding transcription factor activity"/>
    <property type="evidence" value="ECO:0007669"/>
    <property type="project" value="InterPro"/>
</dbReference>
<sequence>MKALFEKLMFSEQSSLLVRHFQIPYFDAPWHYHPEYELTYIVKSHGRRFVGDHVESFQAGDLVLLGPDLPHFWRNDDDYYQPDSEQKAVSIVVQFPATFPERGLSTVPEAEPVRKLLERSRYGLCFSQDMSQSVNVLLEQLTEQTGLVQLLSLLTILNKLATDQEAYLLASDGYQLAPGVAETERMKRVLEFMLLHFREEIRIETIASIAGMAPAAFCRYFKNRTRKTFVEYLNELRIGHARKLLTTTDLSVSQVSLDCGYNNSSHFHRQFKLYTSMTPFQYQALAKGKG</sequence>
<dbReference type="InterPro" id="IPR018060">
    <property type="entry name" value="HTH_AraC"/>
</dbReference>
<evidence type="ECO:0000256" key="1">
    <source>
        <dbReference type="ARBA" id="ARBA00023015"/>
    </source>
</evidence>
<keyword evidence="2 5" id="KW-0238">DNA-binding</keyword>
<keyword evidence="3" id="KW-0804">Transcription</keyword>
<dbReference type="PROSITE" id="PS00041">
    <property type="entry name" value="HTH_ARAC_FAMILY_1"/>
    <property type="match status" value="1"/>
</dbReference>
<dbReference type="PANTHER" id="PTHR43280">
    <property type="entry name" value="ARAC-FAMILY TRANSCRIPTIONAL REGULATOR"/>
    <property type="match status" value="1"/>
</dbReference>
<feature type="domain" description="HTH araC/xylS-type" evidence="4">
    <location>
        <begin position="187"/>
        <end position="285"/>
    </location>
</feature>
<dbReference type="AlphaFoldDB" id="A0A286GIK2"/>
<evidence type="ECO:0000256" key="3">
    <source>
        <dbReference type="ARBA" id="ARBA00023163"/>
    </source>
</evidence>
<evidence type="ECO:0000313" key="5">
    <source>
        <dbReference type="EMBL" id="SOD95302.1"/>
    </source>
</evidence>
<dbReference type="SUPFAM" id="SSF46689">
    <property type="entry name" value="Homeodomain-like"/>
    <property type="match status" value="2"/>
</dbReference>
<name>A0A286GIK2_9BACT</name>
<keyword evidence="6" id="KW-1185">Reference proteome</keyword>
<accession>A0A286GIK2</accession>
<dbReference type="Gene3D" id="2.60.120.10">
    <property type="entry name" value="Jelly Rolls"/>
    <property type="match status" value="1"/>
</dbReference>
<dbReference type="Proteomes" id="UP000219452">
    <property type="component" value="Unassembled WGS sequence"/>
</dbReference>
<proteinExistence type="predicted"/>
<dbReference type="SMART" id="SM00342">
    <property type="entry name" value="HTH_ARAC"/>
    <property type="match status" value="1"/>
</dbReference>
<dbReference type="InterPro" id="IPR018062">
    <property type="entry name" value="HTH_AraC-typ_CS"/>
</dbReference>
<dbReference type="PROSITE" id="PS01124">
    <property type="entry name" value="HTH_ARAC_FAMILY_2"/>
    <property type="match status" value="1"/>
</dbReference>
<evidence type="ECO:0000259" key="4">
    <source>
        <dbReference type="PROSITE" id="PS01124"/>
    </source>
</evidence>
<dbReference type="InterPro" id="IPR011051">
    <property type="entry name" value="RmlC_Cupin_sf"/>
</dbReference>
<keyword evidence="1" id="KW-0805">Transcription regulation</keyword>
<organism evidence="5 6">
    <name type="scientific">Spirosoma fluviale</name>
    <dbReference type="NCBI Taxonomy" id="1597977"/>
    <lineage>
        <taxon>Bacteria</taxon>
        <taxon>Pseudomonadati</taxon>
        <taxon>Bacteroidota</taxon>
        <taxon>Cytophagia</taxon>
        <taxon>Cytophagales</taxon>
        <taxon>Cytophagaceae</taxon>
        <taxon>Spirosoma</taxon>
    </lineage>
</organism>
<reference evidence="6" key="1">
    <citation type="submission" date="2017-09" db="EMBL/GenBank/DDBJ databases">
        <authorList>
            <person name="Varghese N."/>
            <person name="Submissions S."/>
        </authorList>
    </citation>
    <scope>NUCLEOTIDE SEQUENCE [LARGE SCALE GENOMIC DNA]</scope>
    <source>
        <strain evidence="6">DSM 29961</strain>
    </source>
</reference>
<dbReference type="PANTHER" id="PTHR43280:SF27">
    <property type="entry name" value="TRANSCRIPTIONAL REGULATOR MTLR"/>
    <property type="match status" value="1"/>
</dbReference>
<protein>
    <submittedName>
        <fullName evidence="5">AraC-type DNA-binding protein</fullName>
    </submittedName>
</protein>
<dbReference type="SUPFAM" id="SSF51182">
    <property type="entry name" value="RmlC-like cupins"/>
    <property type="match status" value="1"/>
</dbReference>
<dbReference type="InterPro" id="IPR014710">
    <property type="entry name" value="RmlC-like_jellyroll"/>
</dbReference>
<evidence type="ECO:0000256" key="2">
    <source>
        <dbReference type="ARBA" id="ARBA00023125"/>
    </source>
</evidence>
<dbReference type="InterPro" id="IPR009057">
    <property type="entry name" value="Homeodomain-like_sf"/>
</dbReference>
<evidence type="ECO:0000313" key="6">
    <source>
        <dbReference type="Proteomes" id="UP000219452"/>
    </source>
</evidence>
<dbReference type="GO" id="GO:0043565">
    <property type="term" value="F:sequence-specific DNA binding"/>
    <property type="evidence" value="ECO:0007669"/>
    <property type="project" value="InterPro"/>
</dbReference>
<dbReference type="Pfam" id="PF07883">
    <property type="entry name" value="Cupin_2"/>
    <property type="match status" value="1"/>
</dbReference>
<dbReference type="RefSeq" id="WP_097129113.1">
    <property type="nucleotide sequence ID" value="NZ_OCNH01000004.1"/>
</dbReference>
<dbReference type="EMBL" id="OCNH01000004">
    <property type="protein sequence ID" value="SOD95302.1"/>
    <property type="molecule type" value="Genomic_DNA"/>
</dbReference>
<dbReference type="InterPro" id="IPR013096">
    <property type="entry name" value="Cupin_2"/>
</dbReference>
<dbReference type="CDD" id="cd06976">
    <property type="entry name" value="cupin_MtlR-like_N"/>
    <property type="match status" value="1"/>
</dbReference>
<dbReference type="Gene3D" id="1.10.10.60">
    <property type="entry name" value="Homeodomain-like"/>
    <property type="match status" value="2"/>
</dbReference>